<evidence type="ECO:0000256" key="5">
    <source>
        <dbReference type="ARBA" id="ARBA00023274"/>
    </source>
</evidence>
<comment type="subunit">
    <text evidence="7">Part of the 30S ribosomal subunit. Contacts protein S5. The interaction surface between S4 and S5 is involved in control of translational fidelity.</text>
</comment>
<dbReference type="GO" id="GO:0019843">
    <property type="term" value="F:rRNA binding"/>
    <property type="evidence" value="ECO:0007669"/>
    <property type="project" value="UniProtKB-UniRule"/>
</dbReference>
<dbReference type="InterPro" id="IPR001912">
    <property type="entry name" value="Ribosomal_uS4_N"/>
</dbReference>
<evidence type="ECO:0000256" key="4">
    <source>
        <dbReference type="ARBA" id="ARBA00022980"/>
    </source>
</evidence>
<comment type="function">
    <text evidence="7">One of the primary rRNA binding proteins, it binds directly to 16S rRNA where it nucleates assembly of the body of the 30S subunit.</text>
</comment>
<evidence type="ECO:0000256" key="1">
    <source>
        <dbReference type="ARBA" id="ARBA00007465"/>
    </source>
</evidence>
<organism evidence="10 11">
    <name type="scientific">Candidatus Nomurabacteria bacterium RIFCSPHIGHO2_02_FULL_38_15</name>
    <dbReference type="NCBI Taxonomy" id="1801752"/>
    <lineage>
        <taxon>Bacteria</taxon>
        <taxon>Candidatus Nomuraibacteriota</taxon>
    </lineage>
</organism>
<dbReference type="EMBL" id="MFUC01000010">
    <property type="protein sequence ID" value="OGI72184.1"/>
    <property type="molecule type" value="Genomic_DNA"/>
</dbReference>
<dbReference type="Gene3D" id="1.10.1050.10">
    <property type="entry name" value="Ribosomal Protein S4 Delta 41, Chain A, domain 1"/>
    <property type="match status" value="1"/>
</dbReference>
<dbReference type="SMART" id="SM00363">
    <property type="entry name" value="S4"/>
    <property type="match status" value="1"/>
</dbReference>
<keyword evidence="3 7" id="KW-0694">RNA-binding</keyword>
<dbReference type="FunFam" id="3.10.290.10:FF:000001">
    <property type="entry name" value="30S ribosomal protein S4"/>
    <property type="match status" value="1"/>
</dbReference>
<dbReference type="Pfam" id="PF00163">
    <property type="entry name" value="Ribosomal_S4"/>
    <property type="match status" value="1"/>
</dbReference>
<dbReference type="GO" id="GO:0015935">
    <property type="term" value="C:small ribosomal subunit"/>
    <property type="evidence" value="ECO:0007669"/>
    <property type="project" value="InterPro"/>
</dbReference>
<dbReference type="GO" id="GO:0003735">
    <property type="term" value="F:structural constituent of ribosome"/>
    <property type="evidence" value="ECO:0007669"/>
    <property type="project" value="InterPro"/>
</dbReference>
<dbReference type="PROSITE" id="PS50889">
    <property type="entry name" value="S4"/>
    <property type="match status" value="1"/>
</dbReference>
<dbReference type="CDD" id="cd00165">
    <property type="entry name" value="S4"/>
    <property type="match status" value="1"/>
</dbReference>
<dbReference type="HAMAP" id="MF_01306_B">
    <property type="entry name" value="Ribosomal_uS4_B"/>
    <property type="match status" value="1"/>
</dbReference>
<dbReference type="InterPro" id="IPR036986">
    <property type="entry name" value="S4_RNA-bd_sf"/>
</dbReference>
<dbReference type="Gene3D" id="3.10.290.10">
    <property type="entry name" value="RNA-binding S4 domain"/>
    <property type="match status" value="1"/>
</dbReference>
<dbReference type="InterPro" id="IPR002942">
    <property type="entry name" value="S4_RNA-bd"/>
</dbReference>
<evidence type="ECO:0000259" key="8">
    <source>
        <dbReference type="SMART" id="SM00363"/>
    </source>
</evidence>
<protein>
    <recommendedName>
        <fullName evidence="6 7">Small ribosomal subunit protein uS4</fullName>
    </recommendedName>
</protein>
<dbReference type="PANTHER" id="PTHR11831:SF4">
    <property type="entry name" value="SMALL RIBOSOMAL SUBUNIT PROTEIN US4M"/>
    <property type="match status" value="1"/>
</dbReference>
<keyword evidence="2 7" id="KW-0699">rRNA-binding</keyword>
<comment type="similarity">
    <text evidence="1 7">Belongs to the universal ribosomal protein uS4 family.</text>
</comment>
<evidence type="ECO:0000256" key="6">
    <source>
        <dbReference type="ARBA" id="ARBA00035254"/>
    </source>
</evidence>
<feature type="domain" description="Small ribosomal subunit protein uS4 N-terminal" evidence="9">
    <location>
        <begin position="1"/>
        <end position="90"/>
    </location>
</feature>
<dbReference type="NCBIfam" id="NF003717">
    <property type="entry name" value="PRK05327.1"/>
    <property type="match status" value="1"/>
</dbReference>
<dbReference type="AlphaFoldDB" id="A0A1F6VRG9"/>
<dbReference type="GO" id="GO:0042274">
    <property type="term" value="P:ribosomal small subunit biogenesis"/>
    <property type="evidence" value="ECO:0007669"/>
    <property type="project" value="TreeGrafter"/>
</dbReference>
<keyword evidence="5 7" id="KW-0687">Ribonucleoprotein</keyword>
<dbReference type="GO" id="GO:0006412">
    <property type="term" value="P:translation"/>
    <property type="evidence" value="ECO:0007669"/>
    <property type="project" value="UniProtKB-UniRule"/>
</dbReference>
<dbReference type="PANTHER" id="PTHR11831">
    <property type="entry name" value="30S 40S RIBOSOMAL PROTEIN"/>
    <property type="match status" value="1"/>
</dbReference>
<sequence length="199" mass="22717">MLSKPKYKMCRRLGAGVYEKCQTQKFVASEGRNKKDKKRKAPSIYSTQMLEKQKVRFSYGINERQLQKYVDMAQHQKTSPVSDKLYELLETRLDNVVYRLGWAGTRALARQMCSHGHILVNGKKLKVPSHIVSIGDTITPREGSRSSVLFTELPVRLKSYSSPNWLKTELGELKGTLSGVPKNVDGYLDLNTVLEFYSR</sequence>
<proteinExistence type="inferred from homology"/>
<dbReference type="Proteomes" id="UP000179686">
    <property type="component" value="Unassembled WGS sequence"/>
</dbReference>
<evidence type="ECO:0000313" key="10">
    <source>
        <dbReference type="EMBL" id="OGI72184.1"/>
    </source>
</evidence>
<evidence type="ECO:0000313" key="11">
    <source>
        <dbReference type="Proteomes" id="UP000179686"/>
    </source>
</evidence>
<gene>
    <name evidence="7" type="primary">rpsD</name>
    <name evidence="10" type="ORF">A3J61_00465</name>
</gene>
<name>A0A1F6VRG9_9BACT</name>
<comment type="caution">
    <text evidence="10">The sequence shown here is derived from an EMBL/GenBank/DDBJ whole genome shotgun (WGS) entry which is preliminary data.</text>
</comment>
<feature type="domain" description="RNA-binding S4" evidence="8">
    <location>
        <begin position="91"/>
        <end position="154"/>
    </location>
</feature>
<evidence type="ECO:0000256" key="3">
    <source>
        <dbReference type="ARBA" id="ARBA00022884"/>
    </source>
</evidence>
<accession>A0A1F6VRG9</accession>
<evidence type="ECO:0000256" key="2">
    <source>
        <dbReference type="ARBA" id="ARBA00022730"/>
    </source>
</evidence>
<dbReference type="SMART" id="SM01390">
    <property type="entry name" value="Ribosomal_S4"/>
    <property type="match status" value="1"/>
</dbReference>
<dbReference type="STRING" id="1801752.A3J61_00465"/>
<dbReference type="Pfam" id="PF01479">
    <property type="entry name" value="S4"/>
    <property type="match status" value="1"/>
</dbReference>
<comment type="function">
    <text evidence="7">With S5 and S12 plays an important role in translational accuracy.</text>
</comment>
<evidence type="ECO:0000256" key="7">
    <source>
        <dbReference type="HAMAP-Rule" id="MF_01306"/>
    </source>
</evidence>
<dbReference type="InterPro" id="IPR005709">
    <property type="entry name" value="Ribosomal_uS4_bac-type"/>
</dbReference>
<dbReference type="SUPFAM" id="SSF55174">
    <property type="entry name" value="Alpha-L RNA-binding motif"/>
    <property type="match status" value="1"/>
</dbReference>
<keyword evidence="4 7" id="KW-0689">Ribosomal protein</keyword>
<evidence type="ECO:0000259" key="9">
    <source>
        <dbReference type="SMART" id="SM01390"/>
    </source>
</evidence>
<reference evidence="10 11" key="1">
    <citation type="journal article" date="2016" name="Nat. Commun.">
        <title>Thousands of microbial genomes shed light on interconnected biogeochemical processes in an aquifer system.</title>
        <authorList>
            <person name="Anantharaman K."/>
            <person name="Brown C.T."/>
            <person name="Hug L.A."/>
            <person name="Sharon I."/>
            <person name="Castelle C.J."/>
            <person name="Probst A.J."/>
            <person name="Thomas B.C."/>
            <person name="Singh A."/>
            <person name="Wilkins M.J."/>
            <person name="Karaoz U."/>
            <person name="Brodie E.L."/>
            <person name="Williams K.H."/>
            <person name="Hubbard S.S."/>
            <person name="Banfield J.F."/>
        </authorList>
    </citation>
    <scope>NUCLEOTIDE SEQUENCE [LARGE SCALE GENOMIC DNA]</scope>
</reference>
<dbReference type="InterPro" id="IPR022801">
    <property type="entry name" value="Ribosomal_uS4"/>
</dbReference>